<protein>
    <submittedName>
        <fullName evidence="1">GW domain-containing glycosaminoglycan-binding protein</fullName>
    </submittedName>
</protein>
<organism evidence="1 2">
    <name type="scientific">Bacillus cytotoxicus</name>
    <dbReference type="NCBI Taxonomy" id="580165"/>
    <lineage>
        <taxon>Bacteria</taxon>
        <taxon>Bacillati</taxon>
        <taxon>Bacillota</taxon>
        <taxon>Bacilli</taxon>
        <taxon>Bacillales</taxon>
        <taxon>Bacillaceae</taxon>
        <taxon>Bacillus</taxon>
        <taxon>Bacillus cereus group</taxon>
    </lineage>
</organism>
<evidence type="ECO:0000313" key="2">
    <source>
        <dbReference type="Proteomes" id="UP001202289"/>
    </source>
</evidence>
<name>A0ACC6AAD1_9BACI</name>
<accession>A0ACC6AAD1</accession>
<reference evidence="1" key="1">
    <citation type="submission" date="2022-05" db="EMBL/GenBank/DDBJ databases">
        <title>Comparative Genomics of Spacecraft Associated Microbes.</title>
        <authorList>
            <person name="Tran M.T."/>
            <person name="Wright A."/>
            <person name="Seuylemezian A."/>
            <person name="Eisen J."/>
            <person name="Coil D."/>
        </authorList>
    </citation>
    <scope>NUCLEOTIDE SEQUENCE</scope>
    <source>
        <strain evidence="1">FAIRING 10M-2.2</strain>
    </source>
</reference>
<proteinExistence type="predicted"/>
<comment type="caution">
    <text evidence="1">The sequence shown here is derived from an EMBL/GenBank/DDBJ whole genome shotgun (WGS) entry which is preliminary data.</text>
</comment>
<dbReference type="EMBL" id="JAMBOP010000025">
    <property type="protein sequence ID" value="MCM3737539.1"/>
    <property type="molecule type" value="Genomic_DNA"/>
</dbReference>
<sequence>MKNKKRHSNLYRKLILAGGATLFFALPVQATENPPATSVQGNQIVAWAKGHSIWTMPYGVSGASYVGSTNDYVGKEIQLVQKMTVNKVTWYQFSMDGKVIGWLDSRALSGLQNIQLINQNSVMGATIANGIWSMPYGVPGANYLGSTDFYAYRDIHLIESATYGGVQWYKFSVDGKVIGWMDKKALNNAAEVKSTNFPITIGRTSNNGIWSTPYGVTGAQYLGGTNDYAYQTLQVVKTVKRGNVNWYQVTKGDNLLGWIDGEKAVTDLKNMKNENYSIAMGSSSKGDGIWSAPYGEYGANWVDSINSYTYQNVQVVQSATKENTTWKKIKVGNRVLGWVDEHCLTDSISNIQNENKIVLIGDTGHGVWSKPYGENGASYVGSANNYDNRPIQVTRSLNKDGVRWYYFKVDGQEKGWIDARAISDVTNIQPLNKVGHVSNTSGHALWSKPYGMQNAKYVGSASDFANQNLKFLNSVTYNGVTWYQVEQSGRIGWIDNRAVSEGAITKRLIFIDPGHQVRGDLSQERVSPSSDETKYKVTYGTQGVATKKSEYQLTLETSFILKEELEKRGFAVMMSRTTHDVNISNIQRAEMANNANAALTVRVHADGSEDSDTVRGFSVLTPDNTQDTHNIYQDSLRASQTILNTAKANGINIHGSGVYKRSDLTGFNWSKTPVTLLEMGFMSNPDEDRQLSDRNYQRRLMSLVADGIAQYFK</sequence>
<keyword evidence="2" id="KW-1185">Reference proteome</keyword>
<gene>
    <name evidence="1" type="ORF">M3215_17485</name>
</gene>
<dbReference type="Proteomes" id="UP001202289">
    <property type="component" value="Unassembled WGS sequence"/>
</dbReference>
<evidence type="ECO:0000313" key="1">
    <source>
        <dbReference type="EMBL" id="MCM3737539.1"/>
    </source>
</evidence>